<organism evidence="13 14">
    <name type="scientific">Stigmatella erecta</name>
    <dbReference type="NCBI Taxonomy" id="83460"/>
    <lineage>
        <taxon>Bacteria</taxon>
        <taxon>Pseudomonadati</taxon>
        <taxon>Myxococcota</taxon>
        <taxon>Myxococcia</taxon>
        <taxon>Myxococcales</taxon>
        <taxon>Cystobacterineae</taxon>
        <taxon>Archangiaceae</taxon>
        <taxon>Stigmatella</taxon>
    </lineage>
</organism>
<keyword evidence="4 11" id="KW-0813">Transport</keyword>
<feature type="domain" description="ABC transmembrane type-1" evidence="12">
    <location>
        <begin position="85"/>
        <end position="277"/>
    </location>
</feature>
<evidence type="ECO:0000256" key="6">
    <source>
        <dbReference type="ARBA" id="ARBA00022597"/>
    </source>
</evidence>
<dbReference type="Pfam" id="PF00528">
    <property type="entry name" value="BPD_transp_1"/>
    <property type="match status" value="1"/>
</dbReference>
<feature type="transmembrane region" description="Helical" evidence="11">
    <location>
        <begin position="84"/>
        <end position="110"/>
    </location>
</feature>
<dbReference type="PANTHER" id="PTHR32243">
    <property type="entry name" value="MALTOSE TRANSPORT SYSTEM PERMEASE-RELATED"/>
    <property type="match status" value="1"/>
</dbReference>
<dbReference type="PANTHER" id="PTHR32243:SF50">
    <property type="entry name" value="MALTOSE_MALTODEXTRIN TRANSPORT SYSTEM PERMEASE PROTEIN MALG"/>
    <property type="match status" value="1"/>
</dbReference>
<evidence type="ECO:0000256" key="5">
    <source>
        <dbReference type="ARBA" id="ARBA00022475"/>
    </source>
</evidence>
<keyword evidence="8 11" id="KW-1133">Transmembrane helix</keyword>
<reference evidence="14" key="1">
    <citation type="submission" date="2016-10" db="EMBL/GenBank/DDBJ databases">
        <authorList>
            <person name="Varghese N."/>
            <person name="Submissions S."/>
        </authorList>
    </citation>
    <scope>NUCLEOTIDE SEQUENCE [LARGE SCALE GENOMIC DNA]</scope>
    <source>
        <strain evidence="14">DSM 16858</strain>
    </source>
</reference>
<dbReference type="GO" id="GO:0005886">
    <property type="term" value="C:plasma membrane"/>
    <property type="evidence" value="ECO:0007669"/>
    <property type="project" value="UniProtKB-SubCell"/>
</dbReference>
<keyword evidence="6" id="KW-0762">Sugar transport</keyword>
<feature type="transmembrane region" description="Helical" evidence="11">
    <location>
        <begin position="122"/>
        <end position="148"/>
    </location>
</feature>
<keyword evidence="9 11" id="KW-0472">Membrane</keyword>
<evidence type="ECO:0000256" key="9">
    <source>
        <dbReference type="ARBA" id="ARBA00023136"/>
    </source>
</evidence>
<keyword evidence="5" id="KW-1003">Cell membrane</keyword>
<feature type="transmembrane region" description="Helical" evidence="11">
    <location>
        <begin position="12"/>
        <end position="36"/>
    </location>
</feature>
<dbReference type="InterPro" id="IPR000515">
    <property type="entry name" value="MetI-like"/>
</dbReference>
<dbReference type="Gene3D" id="1.10.3720.10">
    <property type="entry name" value="MetI-like"/>
    <property type="match status" value="1"/>
</dbReference>
<feature type="transmembrane region" description="Helical" evidence="11">
    <location>
        <begin position="198"/>
        <end position="220"/>
    </location>
</feature>
<dbReference type="CDD" id="cd06261">
    <property type="entry name" value="TM_PBP2"/>
    <property type="match status" value="1"/>
</dbReference>
<evidence type="ECO:0000256" key="8">
    <source>
        <dbReference type="ARBA" id="ARBA00022989"/>
    </source>
</evidence>
<gene>
    <name evidence="13" type="ORF">SAMN05443639_104318</name>
</gene>
<name>A0A1I0H711_9BACT</name>
<dbReference type="GO" id="GO:0015423">
    <property type="term" value="F:ABC-type maltose transporter activity"/>
    <property type="evidence" value="ECO:0007669"/>
    <property type="project" value="TreeGrafter"/>
</dbReference>
<evidence type="ECO:0000256" key="10">
    <source>
        <dbReference type="ARBA" id="ARBA00041109"/>
    </source>
</evidence>
<dbReference type="SUPFAM" id="SSF161098">
    <property type="entry name" value="MetI-like"/>
    <property type="match status" value="1"/>
</dbReference>
<dbReference type="EMBL" id="FOIJ01000004">
    <property type="protein sequence ID" value="SET78607.1"/>
    <property type="molecule type" value="Genomic_DNA"/>
</dbReference>
<dbReference type="PROSITE" id="PS50928">
    <property type="entry name" value="ABC_TM1"/>
    <property type="match status" value="1"/>
</dbReference>
<dbReference type="AlphaFoldDB" id="A0A1I0H711"/>
<evidence type="ECO:0000313" key="14">
    <source>
        <dbReference type="Proteomes" id="UP000199181"/>
    </source>
</evidence>
<proteinExistence type="inferred from homology"/>
<protein>
    <recommendedName>
        <fullName evidence="10">Maltose/maltodextrin transport system permease protein MalG</fullName>
    </recommendedName>
</protein>
<evidence type="ECO:0000256" key="11">
    <source>
        <dbReference type="RuleBase" id="RU363032"/>
    </source>
</evidence>
<evidence type="ECO:0000256" key="1">
    <source>
        <dbReference type="ARBA" id="ARBA00002264"/>
    </source>
</evidence>
<dbReference type="RefSeq" id="WP_093519066.1">
    <property type="nucleotide sequence ID" value="NZ_FOIJ01000004.1"/>
</dbReference>
<evidence type="ECO:0000256" key="3">
    <source>
        <dbReference type="ARBA" id="ARBA00009047"/>
    </source>
</evidence>
<dbReference type="InterPro" id="IPR050901">
    <property type="entry name" value="BP-dep_ABC_trans_perm"/>
</dbReference>
<evidence type="ECO:0000256" key="2">
    <source>
        <dbReference type="ARBA" id="ARBA00004651"/>
    </source>
</evidence>
<keyword evidence="7 11" id="KW-0812">Transmembrane</keyword>
<accession>A0A1I0H711</accession>
<comment type="subcellular location">
    <subcellularLocation>
        <location evidence="2 11">Cell membrane</location>
        <topology evidence="2 11">Multi-pass membrane protein</topology>
    </subcellularLocation>
</comment>
<dbReference type="InterPro" id="IPR035906">
    <property type="entry name" value="MetI-like_sf"/>
</dbReference>
<dbReference type="GO" id="GO:0042956">
    <property type="term" value="P:maltodextrin transmembrane transport"/>
    <property type="evidence" value="ECO:0007669"/>
    <property type="project" value="TreeGrafter"/>
</dbReference>
<dbReference type="Proteomes" id="UP000199181">
    <property type="component" value="Unassembled WGS sequence"/>
</dbReference>
<comment type="function">
    <text evidence="1">Part of the ABC transporter complex MalEFGK involved in maltose/maltodextrin import. Probably responsible for the translocation of the substrate across the membrane.</text>
</comment>
<comment type="similarity">
    <text evidence="3">Belongs to the binding-protein-dependent transport system permease family. MalFG subfamily.</text>
</comment>
<feature type="transmembrane region" description="Helical" evidence="11">
    <location>
        <begin position="256"/>
        <end position="277"/>
    </location>
</feature>
<evidence type="ECO:0000259" key="12">
    <source>
        <dbReference type="PROSITE" id="PS50928"/>
    </source>
</evidence>
<evidence type="ECO:0000256" key="7">
    <source>
        <dbReference type="ARBA" id="ARBA00022692"/>
    </source>
</evidence>
<keyword evidence="14" id="KW-1185">Reference proteome</keyword>
<evidence type="ECO:0000256" key="4">
    <source>
        <dbReference type="ARBA" id="ARBA00022448"/>
    </source>
</evidence>
<evidence type="ECO:0000313" key="13">
    <source>
        <dbReference type="EMBL" id="SET78607.1"/>
    </source>
</evidence>
<feature type="transmembrane region" description="Helical" evidence="11">
    <location>
        <begin position="154"/>
        <end position="177"/>
    </location>
</feature>
<sequence length="292" mass="32339">MATQREGLSHLPLHAVLLGFTVFTLYPILWVISIAFSGRQSLAITTLPEQATWADRLRAVTPWPEVWSFSNFSSVMTDQPFARWIFNSAIIALGTTVVGMFLACTAAYAFSRFEFPGRRAGLMSFLVSQMFPGTLMLIPLFIILVQWLKLGNSRLGLIIVYATTSIPFSVWMLKGYFDTIPKELEEAAIMEGASVGRVFWTIVLPLAKPALAVTALFSFMTSWNEFILAATFMEQDTMYTAPVGLRFFVGGYSQQWGYFAAGSIIVSIPVVLLFLFLQKYLVSGLTAGGVKG</sequence>